<feature type="chain" id="PRO_5047269414" description="Lipoprotein" evidence="1">
    <location>
        <begin position="22"/>
        <end position="665"/>
    </location>
</feature>
<keyword evidence="1" id="KW-0732">Signal</keyword>
<organism evidence="2 3">
    <name type="scientific">Vibrio ponticus</name>
    <dbReference type="NCBI Taxonomy" id="265668"/>
    <lineage>
        <taxon>Bacteria</taxon>
        <taxon>Pseudomonadati</taxon>
        <taxon>Pseudomonadota</taxon>
        <taxon>Gammaproteobacteria</taxon>
        <taxon>Vibrionales</taxon>
        <taxon>Vibrionaceae</taxon>
        <taxon>Vibrio</taxon>
    </lineage>
</organism>
<accession>A0ABX3FFJ4</accession>
<evidence type="ECO:0008006" key="4">
    <source>
        <dbReference type="Google" id="ProtNLM"/>
    </source>
</evidence>
<evidence type="ECO:0000313" key="2">
    <source>
        <dbReference type="EMBL" id="OLQ91321.1"/>
    </source>
</evidence>
<dbReference type="EMBL" id="MJMI01000095">
    <property type="protein sequence ID" value="OLQ91321.1"/>
    <property type="molecule type" value="Genomic_DNA"/>
</dbReference>
<proteinExistence type="predicted"/>
<dbReference type="Proteomes" id="UP000186206">
    <property type="component" value="Unassembled WGS sequence"/>
</dbReference>
<dbReference type="RefSeq" id="WP_075649751.1">
    <property type="nucleotide sequence ID" value="NZ_AP019657.1"/>
</dbReference>
<keyword evidence="3" id="KW-1185">Reference proteome</keyword>
<feature type="signal peptide" evidence="1">
    <location>
        <begin position="1"/>
        <end position="21"/>
    </location>
</feature>
<evidence type="ECO:0000256" key="1">
    <source>
        <dbReference type="SAM" id="SignalP"/>
    </source>
</evidence>
<comment type="caution">
    <text evidence="2">The sequence shown here is derived from an EMBL/GenBank/DDBJ whole genome shotgun (WGS) entry which is preliminary data.</text>
</comment>
<gene>
    <name evidence="2" type="ORF">BIY21_13280</name>
</gene>
<sequence>MYREFRLSKLSACLVAASLLAGCNSESDQASTGSESVNAVAPAKVTLGAKFPQSEVDAAWIGDSQEIQVSFYNTEYIGSVDEAEQAVDGLEACLEYNYEPEIDDNYLHYVGDQELTCSELQSVGTRGIIATTAYLNAAAPTTGVELNPGKYRVEAAFYDAESNLQETSVSYVTLGEGSHSLKLRGVEATWTATTPLNLQLLNTASQVDWDWTQDGVQTAAEALGITGAIKGIHLPTALTYPAPLAESSNKNTNQLEISDYEVRAVLGITPEQAEYATWSPSDLEAFQLSSLYQPIFRIVDGNDEFNLLPRIEDTDVIFENGGPWPYTGWNRLYTELGYLLQEYAAEGDQYGLSLGALFVGTTTFDETTQAVTNHFSHIRFGLYDVEESELGNWYNLDHYYNPGYWDGNAWAEYQDMEIAYISFYSESGDHWHNVFNDLQGQRLELQDGSTIVGSLIEVQGSYSWGYEASRGEPIAPTPYLDASLNEIAVEAGLVSRPAEDNCHTFEYGSTSFSNQYLWDEVNQRWVAGSFNELVAEGGVFSDIELERERIINGQYDSDEEKALILDRLAIVEDEITTVADFNGDGVLELFEAGAYVENSQYCSFSGGWSEQTEEYEYTVDCNVSAAPTVTPWTHSEDVTMCVQPVTLTASQLAMNLETNAEVGIE</sequence>
<protein>
    <recommendedName>
        <fullName evidence="4">Lipoprotein</fullName>
    </recommendedName>
</protein>
<evidence type="ECO:0000313" key="3">
    <source>
        <dbReference type="Proteomes" id="UP000186206"/>
    </source>
</evidence>
<name>A0ABX3FFJ4_9VIBR</name>
<dbReference type="PROSITE" id="PS51257">
    <property type="entry name" value="PROKAR_LIPOPROTEIN"/>
    <property type="match status" value="1"/>
</dbReference>
<reference evidence="2 3" key="1">
    <citation type="submission" date="2016-09" db="EMBL/GenBank/DDBJ databases">
        <title>Genomic Taxonomy of the Vibrionaceae.</title>
        <authorList>
            <person name="Gonzalez-Castillo A."/>
            <person name="Gomez-Gil B."/>
            <person name="Enciso-Ibarra K."/>
        </authorList>
    </citation>
    <scope>NUCLEOTIDE SEQUENCE [LARGE SCALE GENOMIC DNA]</scope>
    <source>
        <strain evidence="2 3">CAIM 1731</strain>
    </source>
</reference>